<sequence>MQVRHVCHILIIAVGLWALIPNASAQQKYAHLNPNEIKFVTIDGKKTEILVRSWESKKQFGSMVIIGAV</sequence>
<dbReference type="EMBL" id="JAODOQ010000001">
    <property type="protein sequence ID" value="MCT8987789.1"/>
    <property type="molecule type" value="Genomic_DNA"/>
</dbReference>
<name>A0ABT2P592_9GAMM</name>
<feature type="signal peptide" evidence="1">
    <location>
        <begin position="1"/>
        <end position="25"/>
    </location>
</feature>
<evidence type="ECO:0000256" key="1">
    <source>
        <dbReference type="SAM" id="SignalP"/>
    </source>
</evidence>
<dbReference type="GO" id="GO:0016787">
    <property type="term" value="F:hydrolase activity"/>
    <property type="evidence" value="ECO:0007669"/>
    <property type="project" value="UniProtKB-KW"/>
</dbReference>
<proteinExistence type="predicted"/>
<dbReference type="RefSeq" id="WP_261734004.1">
    <property type="nucleotide sequence ID" value="NZ_JAODOQ010000001.1"/>
</dbReference>
<feature type="chain" id="PRO_5046742219" evidence="1">
    <location>
        <begin position="26"/>
        <end position="69"/>
    </location>
</feature>
<keyword evidence="1" id="KW-0732">Signal</keyword>
<organism evidence="2 3">
    <name type="scientific">Shewanella phaeophyticola</name>
    <dbReference type="NCBI Taxonomy" id="2978345"/>
    <lineage>
        <taxon>Bacteria</taxon>
        <taxon>Pseudomonadati</taxon>
        <taxon>Pseudomonadota</taxon>
        <taxon>Gammaproteobacteria</taxon>
        <taxon>Alteromonadales</taxon>
        <taxon>Shewanellaceae</taxon>
        <taxon>Shewanella</taxon>
    </lineage>
</organism>
<accession>A0ABT2P592</accession>
<keyword evidence="3" id="KW-1185">Reference proteome</keyword>
<comment type="caution">
    <text evidence="2">The sequence shown here is derived from an EMBL/GenBank/DDBJ whole genome shotgun (WGS) entry which is preliminary data.</text>
</comment>
<keyword evidence="2" id="KW-0378">Hydrolase</keyword>
<evidence type="ECO:0000313" key="3">
    <source>
        <dbReference type="Proteomes" id="UP001431192"/>
    </source>
</evidence>
<evidence type="ECO:0000313" key="2">
    <source>
        <dbReference type="EMBL" id="MCT8987789.1"/>
    </source>
</evidence>
<protein>
    <submittedName>
        <fullName evidence="2">Alpha/beta hydrolase family protein</fullName>
    </submittedName>
</protein>
<reference evidence="2" key="1">
    <citation type="submission" date="2022-09" db="EMBL/GenBank/DDBJ databases">
        <title>Shewanella sp. KJ10-1 sp.nov, isolated from marine algae.</title>
        <authorList>
            <person name="Butt M."/>
            <person name="Lee J.K."/>
            <person name="Kim J.M."/>
            <person name="Choi D.G."/>
        </authorList>
    </citation>
    <scope>NUCLEOTIDE SEQUENCE</scope>
    <source>
        <strain evidence="2">KJ10-1</strain>
    </source>
</reference>
<dbReference type="Proteomes" id="UP001431192">
    <property type="component" value="Unassembled WGS sequence"/>
</dbReference>
<gene>
    <name evidence="2" type="ORF">N4T56_16660</name>
</gene>